<name>A0ABQ8X967_9EUKA</name>
<dbReference type="InterPro" id="IPR000210">
    <property type="entry name" value="BTB/POZ_dom"/>
</dbReference>
<feature type="domain" description="BTB" evidence="2">
    <location>
        <begin position="92"/>
        <end position="163"/>
    </location>
</feature>
<proteinExistence type="predicted"/>
<dbReference type="Proteomes" id="UP001150062">
    <property type="component" value="Unassembled WGS sequence"/>
</dbReference>
<evidence type="ECO:0000313" key="3">
    <source>
        <dbReference type="EMBL" id="KAJ6228825.1"/>
    </source>
</evidence>
<dbReference type="SMART" id="SM00225">
    <property type="entry name" value="BTB"/>
    <property type="match status" value="1"/>
</dbReference>
<dbReference type="SUPFAM" id="SSF54695">
    <property type="entry name" value="POZ domain"/>
    <property type="match status" value="1"/>
</dbReference>
<accession>A0ABQ8X967</accession>
<dbReference type="PANTHER" id="PTHR46965">
    <property type="entry name" value="BTB/POZ DOMAIN-CONTAINING PROTEIN 19"/>
    <property type="match status" value="1"/>
</dbReference>
<dbReference type="InterPro" id="IPR042846">
    <property type="entry name" value="BTBD19"/>
</dbReference>
<evidence type="ECO:0000313" key="4">
    <source>
        <dbReference type="Proteomes" id="UP001150062"/>
    </source>
</evidence>
<evidence type="ECO:0000256" key="1">
    <source>
        <dbReference type="SAM" id="MobiDB-lite"/>
    </source>
</evidence>
<organism evidence="3 4">
    <name type="scientific">Anaeramoeba flamelloides</name>
    <dbReference type="NCBI Taxonomy" id="1746091"/>
    <lineage>
        <taxon>Eukaryota</taxon>
        <taxon>Metamonada</taxon>
        <taxon>Anaeramoebidae</taxon>
        <taxon>Anaeramoeba</taxon>
    </lineage>
</organism>
<keyword evidence="4" id="KW-1185">Reference proteome</keyword>
<comment type="caution">
    <text evidence="3">The sequence shown here is derived from an EMBL/GenBank/DDBJ whole genome shotgun (WGS) entry which is preliminary data.</text>
</comment>
<protein>
    <submittedName>
        <fullName evidence="3">Btb (Poz) domain-containing 2a-related</fullName>
    </submittedName>
</protein>
<dbReference type="InterPro" id="IPR011333">
    <property type="entry name" value="SKP1/BTB/POZ_sf"/>
</dbReference>
<reference evidence="3" key="1">
    <citation type="submission" date="2022-08" db="EMBL/GenBank/DDBJ databases">
        <title>Novel sulfate-reducing endosymbionts in the free-living metamonad Anaeramoeba.</title>
        <authorList>
            <person name="Jerlstrom-Hultqvist J."/>
            <person name="Cepicka I."/>
            <person name="Gallot-Lavallee L."/>
            <person name="Salas-Leiva D."/>
            <person name="Curtis B.A."/>
            <person name="Zahonova K."/>
            <person name="Pipaliya S."/>
            <person name="Dacks J."/>
            <person name="Roger A.J."/>
        </authorList>
    </citation>
    <scope>NUCLEOTIDE SEQUENCE</scope>
    <source>
        <strain evidence="3">Schooner1</strain>
    </source>
</reference>
<feature type="region of interest" description="Disordered" evidence="1">
    <location>
        <begin position="1"/>
        <end position="35"/>
    </location>
</feature>
<sequence length="445" mass="49984">MSNNTFNTNTNTTPTLNTNTNNTTPSSLPLSTPTPTNIITNTATSTKNLATNTIPTANTTTNTNTIINTFPKIIKVPFKEHFHKFVNNKVFSDVTFYVGKKQKPIYSHQSVLLISSPFFRSQFLNDQGIQKHPHVDITLKDVQPENFENLLHFLYTGVISLTKQNYKEIQSMAHLFGLTKLSEHCSTYSNNLSIKQLKRSDSLPFFFNKLPRELYSVAVLTADIGLQTSEHICECVMLNGLIKRVSTLQIGTFFPYITTLLSFHVILVYTDQINFTDSKAIGDLLGTYVTEGGTVILLSSNALIKNNELQLEGAIASDDFLPFSKNYLLKDKLISIDPSFFLSNSKLLKNIIFNQTTTTNNLPNQFQTKRIFAKNVAQNSKILLKYDDDHVLVAERQFPNYSRAGSVIVLNSNTPSSFYQSGNSGWNSQLNQLISNIIEYSLKVL</sequence>
<dbReference type="PANTHER" id="PTHR46965:SF1">
    <property type="entry name" value="BTB_POZ DOMAIN-CONTAINING PROTEIN 19"/>
    <property type="match status" value="1"/>
</dbReference>
<dbReference type="EMBL" id="JAOAOG010000325">
    <property type="protein sequence ID" value="KAJ6228825.1"/>
    <property type="molecule type" value="Genomic_DNA"/>
</dbReference>
<dbReference type="Gene3D" id="3.30.710.10">
    <property type="entry name" value="Potassium Channel Kv1.1, Chain A"/>
    <property type="match status" value="1"/>
</dbReference>
<evidence type="ECO:0000259" key="2">
    <source>
        <dbReference type="PROSITE" id="PS50097"/>
    </source>
</evidence>
<dbReference type="Pfam" id="PF00651">
    <property type="entry name" value="BTB"/>
    <property type="match status" value="1"/>
</dbReference>
<gene>
    <name evidence="3" type="ORF">M0813_08320</name>
</gene>
<dbReference type="PROSITE" id="PS50097">
    <property type="entry name" value="BTB"/>
    <property type="match status" value="1"/>
</dbReference>